<sequence>MLPNFLIKLRNLTITAGRRPYGRLPFFIFLLIKAINFCCNFINFIKLILKFIKMFITEFLTITITLPISTRCFQKLFKLIYITVQTIYKCILNFLTPTNKSRELSSKLTKRDTTFSKILLGCIPFRLRAMYFGVMAIILGLRVKEAVREVGRQGEGGEGAKEDDGGRRWDERGDKGGEGERWKMRVLVKDADGGGEGGGEGGGSGATSERGGK</sequence>
<gene>
    <name evidence="3" type="ORF">BOVATA_046460</name>
</gene>
<dbReference type="EMBL" id="BDSA01000018">
    <property type="protein sequence ID" value="GBE63153.1"/>
    <property type="molecule type" value="Genomic_DNA"/>
</dbReference>
<organism evidence="3 4">
    <name type="scientific">Babesia ovata</name>
    <dbReference type="NCBI Taxonomy" id="189622"/>
    <lineage>
        <taxon>Eukaryota</taxon>
        <taxon>Sar</taxon>
        <taxon>Alveolata</taxon>
        <taxon>Apicomplexa</taxon>
        <taxon>Aconoidasida</taxon>
        <taxon>Piroplasmida</taxon>
        <taxon>Babesiidae</taxon>
        <taxon>Babesia</taxon>
    </lineage>
</organism>
<protein>
    <submittedName>
        <fullName evidence="3">Uncharacterized protein</fullName>
    </submittedName>
</protein>
<proteinExistence type="predicted"/>
<feature type="region of interest" description="Disordered" evidence="1">
    <location>
        <begin position="152"/>
        <end position="213"/>
    </location>
</feature>
<evidence type="ECO:0000256" key="2">
    <source>
        <dbReference type="SAM" id="Phobius"/>
    </source>
</evidence>
<keyword evidence="4" id="KW-1185">Reference proteome</keyword>
<comment type="caution">
    <text evidence="3">The sequence shown here is derived from an EMBL/GenBank/DDBJ whole genome shotgun (WGS) entry which is preliminary data.</text>
</comment>
<dbReference type="GeneID" id="39876923"/>
<accession>A0A2H6KJH5</accession>
<dbReference type="RefSeq" id="XP_028869396.1">
    <property type="nucleotide sequence ID" value="XM_029013563.1"/>
</dbReference>
<feature type="compositionally biased region" description="Basic and acidic residues" evidence="1">
    <location>
        <begin position="158"/>
        <end position="192"/>
    </location>
</feature>
<reference evidence="3 4" key="1">
    <citation type="journal article" date="2017" name="BMC Genomics">
        <title>Whole-genome assembly of Babesia ovata and comparative genomics between closely related pathogens.</title>
        <authorList>
            <person name="Yamagishi J."/>
            <person name="Asada M."/>
            <person name="Hakimi H."/>
            <person name="Tanaka T.Q."/>
            <person name="Sugimoto C."/>
            <person name="Kawazu S."/>
        </authorList>
    </citation>
    <scope>NUCLEOTIDE SEQUENCE [LARGE SCALE GENOMIC DNA]</scope>
    <source>
        <strain evidence="3 4">Miyake</strain>
    </source>
</reference>
<dbReference type="VEuPathDB" id="PiroplasmaDB:BOVATA_046460"/>
<dbReference type="AlphaFoldDB" id="A0A2H6KJH5"/>
<feature type="compositionally biased region" description="Gly residues" evidence="1">
    <location>
        <begin position="194"/>
        <end position="205"/>
    </location>
</feature>
<keyword evidence="2" id="KW-1133">Transmembrane helix</keyword>
<keyword evidence="2" id="KW-0472">Membrane</keyword>
<name>A0A2H6KJH5_9APIC</name>
<evidence type="ECO:0000313" key="3">
    <source>
        <dbReference type="EMBL" id="GBE63153.1"/>
    </source>
</evidence>
<evidence type="ECO:0000256" key="1">
    <source>
        <dbReference type="SAM" id="MobiDB-lite"/>
    </source>
</evidence>
<keyword evidence="2" id="KW-0812">Transmembrane</keyword>
<feature type="transmembrane region" description="Helical" evidence="2">
    <location>
        <begin position="21"/>
        <end position="45"/>
    </location>
</feature>
<dbReference type="Proteomes" id="UP000236319">
    <property type="component" value="Unassembled WGS sequence"/>
</dbReference>
<evidence type="ECO:0000313" key="4">
    <source>
        <dbReference type="Proteomes" id="UP000236319"/>
    </source>
</evidence>